<evidence type="ECO:0000256" key="1">
    <source>
        <dbReference type="SAM" id="MobiDB-lite"/>
    </source>
</evidence>
<dbReference type="EMBL" id="JAURUE010000001">
    <property type="protein sequence ID" value="MDP9607923.1"/>
    <property type="molecule type" value="Genomic_DNA"/>
</dbReference>
<feature type="region of interest" description="Disordered" evidence="1">
    <location>
        <begin position="16"/>
        <end position="36"/>
    </location>
</feature>
<evidence type="ECO:0000313" key="3">
    <source>
        <dbReference type="Proteomes" id="UP001234880"/>
    </source>
</evidence>
<evidence type="ECO:0000313" key="2">
    <source>
        <dbReference type="EMBL" id="MDP9607923.1"/>
    </source>
</evidence>
<name>A0ABT9KHM5_9ACTN</name>
<organism evidence="2 3">
    <name type="scientific">Streptomyces demainii</name>
    <dbReference type="NCBI Taxonomy" id="588122"/>
    <lineage>
        <taxon>Bacteria</taxon>
        <taxon>Bacillati</taxon>
        <taxon>Actinomycetota</taxon>
        <taxon>Actinomycetes</taxon>
        <taxon>Kitasatosporales</taxon>
        <taxon>Streptomycetaceae</taxon>
        <taxon>Streptomyces</taxon>
    </lineage>
</organism>
<comment type="caution">
    <text evidence="2">The sequence shown here is derived from an EMBL/GenBank/DDBJ whole genome shotgun (WGS) entry which is preliminary data.</text>
</comment>
<gene>
    <name evidence="2" type="ORF">JOF35_000200</name>
</gene>
<sequence length="89" mass="9279">MRRTLGERAGLLAVDLAGGGQQQAPGRRGGEGVDEVPVGGDVVLEPADLEGGWDGLLRGQVHDGVQAVQVSRGQRADVADLKVVRAWAR</sequence>
<keyword evidence="3" id="KW-1185">Reference proteome</keyword>
<reference evidence="2 3" key="1">
    <citation type="submission" date="2023-07" db="EMBL/GenBank/DDBJ databases">
        <title>Sequencing the genomes of 1000 actinobacteria strains.</title>
        <authorList>
            <person name="Klenk H.-P."/>
        </authorList>
    </citation>
    <scope>NUCLEOTIDE SEQUENCE [LARGE SCALE GENOMIC DNA]</scope>
    <source>
        <strain evidence="2 3">DSM 41600</strain>
    </source>
</reference>
<feature type="compositionally biased region" description="Low complexity" evidence="1">
    <location>
        <begin position="16"/>
        <end position="26"/>
    </location>
</feature>
<proteinExistence type="predicted"/>
<dbReference type="Proteomes" id="UP001234880">
    <property type="component" value="Unassembled WGS sequence"/>
</dbReference>
<protein>
    <submittedName>
        <fullName evidence="2">Uncharacterized protein</fullName>
    </submittedName>
</protein>
<accession>A0ABT9KHM5</accession>